<dbReference type="Gene3D" id="3.30.429.10">
    <property type="entry name" value="Macrophage Migration Inhibitory Factor"/>
    <property type="match status" value="1"/>
</dbReference>
<accession>A0ABX7DZ87</accession>
<dbReference type="PANTHER" id="PTHR37950:SF1">
    <property type="entry name" value="4-HYDROXYPHENYLACETATE CATABOLISM PROTEIN"/>
    <property type="match status" value="1"/>
</dbReference>
<name>A0ABX7DZ87_9BACI</name>
<dbReference type="CDD" id="cd00580">
    <property type="entry name" value="CHMI"/>
    <property type="match status" value="1"/>
</dbReference>
<organism evidence="1 2">
    <name type="scientific">Heyndrickxia vini</name>
    <dbReference type="NCBI Taxonomy" id="1476025"/>
    <lineage>
        <taxon>Bacteria</taxon>
        <taxon>Bacillati</taxon>
        <taxon>Bacillota</taxon>
        <taxon>Bacilli</taxon>
        <taxon>Bacillales</taxon>
        <taxon>Bacillaceae</taxon>
        <taxon>Heyndrickxia</taxon>
    </lineage>
</organism>
<proteinExistence type="predicted"/>
<reference evidence="1 2" key="1">
    <citation type="submission" date="2020-11" db="EMBL/GenBank/DDBJ databases">
        <title>Taxonomic evaluation of the Bacillus sporothermodurans group of bacteria based on whole genome sequences.</title>
        <authorList>
            <person name="Fiedler G."/>
            <person name="Herbstmann A.-D."/>
            <person name="Doll E."/>
            <person name="Wenning M."/>
            <person name="Brinks E."/>
            <person name="Kabisch J."/>
            <person name="Breitenwieser F."/>
            <person name="Lappann M."/>
            <person name="Boehnlein C."/>
            <person name="Franz C."/>
        </authorList>
    </citation>
    <scope>NUCLEOTIDE SEQUENCE [LARGE SCALE GENOMIC DNA]</scope>
    <source>
        <strain evidence="1 2">JCM 19841</strain>
    </source>
</reference>
<dbReference type="PANTHER" id="PTHR37950">
    <property type="entry name" value="4-HYDROXYPHENYLACETATE CATABOLISM PROTEIN"/>
    <property type="match status" value="1"/>
</dbReference>
<dbReference type="EMBL" id="CP065425">
    <property type="protein sequence ID" value="QQZ08400.1"/>
    <property type="molecule type" value="Genomic_DNA"/>
</dbReference>
<dbReference type="Proteomes" id="UP000595691">
    <property type="component" value="Chromosome"/>
</dbReference>
<keyword evidence="2" id="KW-1185">Reference proteome</keyword>
<dbReference type="Pfam" id="PF02962">
    <property type="entry name" value="CHMI"/>
    <property type="match status" value="1"/>
</dbReference>
<evidence type="ECO:0000313" key="1">
    <source>
        <dbReference type="EMBL" id="QQZ08400.1"/>
    </source>
</evidence>
<dbReference type="SUPFAM" id="SSF55331">
    <property type="entry name" value="Tautomerase/MIF"/>
    <property type="match status" value="1"/>
</dbReference>
<sequence>MPHFIIEYTDNIKEEARIQELLKKINEVLISKNDIFPVGGIRSRAIELHNYCIADGSHDDAFVHASLKIGSGRSEEVKQATCNEIFNVMKDHFSHLYQHRYLALSLELNEFSEAGTYKLNNIHTRYKKANASNNK</sequence>
<gene>
    <name evidence="1" type="ORF">I5776_15170</name>
</gene>
<evidence type="ECO:0000313" key="2">
    <source>
        <dbReference type="Proteomes" id="UP000595691"/>
    </source>
</evidence>
<dbReference type="RefSeq" id="WP_202777218.1">
    <property type="nucleotide sequence ID" value="NZ_CP065425.1"/>
</dbReference>
<protein>
    <submittedName>
        <fullName evidence="1">5-carboxymethyl-2-hydroxymuconate Delta-isomerase</fullName>
    </submittedName>
</protein>
<dbReference type="InterPro" id="IPR014347">
    <property type="entry name" value="Tautomerase/MIF_sf"/>
</dbReference>
<dbReference type="InterPro" id="IPR004220">
    <property type="entry name" value="5-COMe_2-OHmuconate_Isoase"/>
</dbReference>